<dbReference type="Proteomes" id="UP000799770">
    <property type="component" value="Unassembled WGS sequence"/>
</dbReference>
<comment type="subcellular location">
    <subcellularLocation>
        <location evidence="1">Membrane</location>
        <topology evidence="1">Multi-pass membrane protein</topology>
    </subcellularLocation>
</comment>
<dbReference type="CDD" id="cd17323">
    <property type="entry name" value="MFS_Tpo1_MDR_like"/>
    <property type="match status" value="1"/>
</dbReference>
<dbReference type="PROSITE" id="PS50850">
    <property type="entry name" value="MFS"/>
    <property type="match status" value="1"/>
</dbReference>
<dbReference type="Pfam" id="PF07690">
    <property type="entry name" value="MFS_1"/>
    <property type="match status" value="1"/>
</dbReference>
<evidence type="ECO:0000259" key="7">
    <source>
        <dbReference type="PROSITE" id="PS50850"/>
    </source>
</evidence>
<dbReference type="InterPro" id="IPR020846">
    <property type="entry name" value="MFS_dom"/>
</dbReference>
<dbReference type="GO" id="GO:0015606">
    <property type="term" value="F:spermidine transmembrane transporter activity"/>
    <property type="evidence" value="ECO:0007669"/>
    <property type="project" value="TreeGrafter"/>
</dbReference>
<feature type="region of interest" description="Disordered" evidence="5">
    <location>
        <begin position="1"/>
        <end position="32"/>
    </location>
</feature>
<feature type="transmembrane region" description="Helical" evidence="6">
    <location>
        <begin position="185"/>
        <end position="206"/>
    </location>
</feature>
<gene>
    <name evidence="8" type="ORF">BDV96DRAFT_650418</name>
</gene>
<dbReference type="OrthoDB" id="3936150at2759"/>
<dbReference type="GO" id="GO:0000297">
    <property type="term" value="F:spermine transmembrane transporter activity"/>
    <property type="evidence" value="ECO:0007669"/>
    <property type="project" value="TreeGrafter"/>
</dbReference>
<evidence type="ECO:0000256" key="4">
    <source>
        <dbReference type="ARBA" id="ARBA00023136"/>
    </source>
</evidence>
<feature type="transmembrane region" description="Helical" evidence="6">
    <location>
        <begin position="465"/>
        <end position="487"/>
    </location>
</feature>
<feature type="transmembrane region" description="Helical" evidence="6">
    <location>
        <begin position="400"/>
        <end position="419"/>
    </location>
</feature>
<keyword evidence="2 6" id="KW-0812">Transmembrane</keyword>
<reference evidence="8" key="1">
    <citation type="journal article" date="2020" name="Stud. Mycol.">
        <title>101 Dothideomycetes genomes: a test case for predicting lifestyles and emergence of pathogens.</title>
        <authorList>
            <person name="Haridas S."/>
            <person name="Albert R."/>
            <person name="Binder M."/>
            <person name="Bloem J."/>
            <person name="Labutti K."/>
            <person name="Salamov A."/>
            <person name="Andreopoulos B."/>
            <person name="Baker S."/>
            <person name="Barry K."/>
            <person name="Bills G."/>
            <person name="Bluhm B."/>
            <person name="Cannon C."/>
            <person name="Castanera R."/>
            <person name="Culley D."/>
            <person name="Daum C."/>
            <person name="Ezra D."/>
            <person name="Gonzalez J."/>
            <person name="Henrissat B."/>
            <person name="Kuo A."/>
            <person name="Liang C."/>
            <person name="Lipzen A."/>
            <person name="Lutzoni F."/>
            <person name="Magnuson J."/>
            <person name="Mondo S."/>
            <person name="Nolan M."/>
            <person name="Ohm R."/>
            <person name="Pangilinan J."/>
            <person name="Park H.-J."/>
            <person name="Ramirez L."/>
            <person name="Alfaro M."/>
            <person name="Sun H."/>
            <person name="Tritt A."/>
            <person name="Yoshinaga Y."/>
            <person name="Zwiers L.-H."/>
            <person name="Turgeon B."/>
            <person name="Goodwin S."/>
            <person name="Spatafora J."/>
            <person name="Crous P."/>
            <person name="Grigoriev I."/>
        </authorList>
    </citation>
    <scope>NUCLEOTIDE SEQUENCE</scope>
    <source>
        <strain evidence="8">CBS 627.86</strain>
    </source>
</reference>
<dbReference type="AlphaFoldDB" id="A0A6A5YXH1"/>
<dbReference type="EMBL" id="ML977336">
    <property type="protein sequence ID" value="KAF2110798.1"/>
    <property type="molecule type" value="Genomic_DNA"/>
</dbReference>
<proteinExistence type="predicted"/>
<accession>A0A6A5YXH1</accession>
<dbReference type="InterPro" id="IPR036259">
    <property type="entry name" value="MFS_trans_sf"/>
</dbReference>
<dbReference type="FunFam" id="1.20.1250.20:FF:000011">
    <property type="entry name" value="MFS multidrug transporter, putative"/>
    <property type="match status" value="1"/>
</dbReference>
<evidence type="ECO:0000256" key="6">
    <source>
        <dbReference type="SAM" id="Phobius"/>
    </source>
</evidence>
<keyword evidence="4 6" id="KW-0472">Membrane</keyword>
<dbReference type="SUPFAM" id="SSF103473">
    <property type="entry name" value="MFS general substrate transporter"/>
    <property type="match status" value="1"/>
</dbReference>
<evidence type="ECO:0000256" key="3">
    <source>
        <dbReference type="ARBA" id="ARBA00022989"/>
    </source>
</evidence>
<organism evidence="8 9">
    <name type="scientific">Lophiotrema nucula</name>
    <dbReference type="NCBI Taxonomy" id="690887"/>
    <lineage>
        <taxon>Eukaryota</taxon>
        <taxon>Fungi</taxon>
        <taxon>Dikarya</taxon>
        <taxon>Ascomycota</taxon>
        <taxon>Pezizomycotina</taxon>
        <taxon>Dothideomycetes</taxon>
        <taxon>Pleosporomycetidae</taxon>
        <taxon>Pleosporales</taxon>
        <taxon>Lophiotremataceae</taxon>
        <taxon>Lophiotrema</taxon>
    </lineage>
</organism>
<name>A0A6A5YXH1_9PLEO</name>
<feature type="transmembrane region" description="Helical" evidence="6">
    <location>
        <begin position="121"/>
        <end position="143"/>
    </location>
</feature>
<evidence type="ECO:0000313" key="9">
    <source>
        <dbReference type="Proteomes" id="UP000799770"/>
    </source>
</evidence>
<evidence type="ECO:0000256" key="2">
    <source>
        <dbReference type="ARBA" id="ARBA00022692"/>
    </source>
</evidence>
<evidence type="ECO:0000313" key="8">
    <source>
        <dbReference type="EMBL" id="KAF2110798.1"/>
    </source>
</evidence>
<feature type="transmembrane region" description="Helical" evidence="6">
    <location>
        <begin position="493"/>
        <end position="514"/>
    </location>
</feature>
<feature type="transmembrane region" description="Helical" evidence="6">
    <location>
        <begin position="425"/>
        <end position="453"/>
    </location>
</feature>
<sequence length="531" mass="57856">MPFSRASSHPDETPVDASSINDIEKGEKREETEIGSVILGPTALLGCEPVATKGSQEGAGPHRPISACDWNAPDDPANPLNWPLWTKVYHAVVPGLFGFAVTFGTSVYTPATADIMHRFDVSRTTALLGLTVYVLGLAAGPVLSAPLSERHGRKIVYLISSPVFMLFTLGAGLSKSFASLVVCRWFAGLTGSPALAVGAGTSADLFLPQHRAVVTSAFLAAPFLGPSLGPIVGGLATQYRGWRWTQWCMILITGVVFILALPTKETYKMTILKRRAKKHGITIQRVSTGSSVSALKKSLVQNFLRPINMLFTEPVVFFLSLYTAFAFGVLFLFFAAFPFVFQRPPYRFTVSQIGLTFIAIGTGVVMAALTGVLIDRIVYQKHYRVAVAAGQTYAAPERRLYNMMLGCWGIPLGLFWFAWSAEKGLHWAVPVVAAVPFAWGNLCLFTSAALYMVDVYGPQNGASAMAANGIFRYTLGAIFPLFTVQMYETMGTGWATSVLGFVSITMLPIPFIFFRYGPRIRAKSRYPVFME</sequence>
<feature type="transmembrane region" description="Helical" evidence="6">
    <location>
        <begin position="244"/>
        <end position="263"/>
    </location>
</feature>
<feature type="transmembrane region" description="Helical" evidence="6">
    <location>
        <begin position="315"/>
        <end position="341"/>
    </location>
</feature>
<evidence type="ECO:0000256" key="1">
    <source>
        <dbReference type="ARBA" id="ARBA00004141"/>
    </source>
</evidence>
<dbReference type="PANTHER" id="PTHR23502">
    <property type="entry name" value="MAJOR FACILITATOR SUPERFAMILY"/>
    <property type="match status" value="1"/>
</dbReference>
<dbReference type="Gene3D" id="1.20.1250.20">
    <property type="entry name" value="MFS general substrate transporter like domains"/>
    <property type="match status" value="1"/>
</dbReference>
<feature type="transmembrane region" description="Helical" evidence="6">
    <location>
        <begin position="88"/>
        <end position="109"/>
    </location>
</feature>
<protein>
    <submittedName>
        <fullName evidence="8">Major facilitator superfamily domain-containing protein</fullName>
    </submittedName>
</protein>
<feature type="domain" description="Major facilitator superfamily (MFS) profile" evidence="7">
    <location>
        <begin position="90"/>
        <end position="520"/>
    </location>
</feature>
<feature type="transmembrane region" description="Helical" evidence="6">
    <location>
        <begin position="213"/>
        <end position="232"/>
    </location>
</feature>
<feature type="transmembrane region" description="Helical" evidence="6">
    <location>
        <begin position="353"/>
        <end position="374"/>
    </location>
</feature>
<dbReference type="GO" id="GO:0005886">
    <property type="term" value="C:plasma membrane"/>
    <property type="evidence" value="ECO:0007669"/>
    <property type="project" value="TreeGrafter"/>
</dbReference>
<feature type="compositionally biased region" description="Basic and acidic residues" evidence="5">
    <location>
        <begin position="22"/>
        <end position="32"/>
    </location>
</feature>
<feature type="transmembrane region" description="Helical" evidence="6">
    <location>
        <begin position="155"/>
        <end position="173"/>
    </location>
</feature>
<dbReference type="InterPro" id="IPR011701">
    <property type="entry name" value="MFS"/>
</dbReference>
<keyword evidence="3 6" id="KW-1133">Transmembrane helix</keyword>
<evidence type="ECO:0000256" key="5">
    <source>
        <dbReference type="SAM" id="MobiDB-lite"/>
    </source>
</evidence>
<dbReference type="PANTHER" id="PTHR23502:SF182">
    <property type="entry name" value="POLYAMINE TRANSPORTER, PUTATIVE-RELATED"/>
    <property type="match status" value="1"/>
</dbReference>
<keyword evidence="9" id="KW-1185">Reference proteome</keyword>